<dbReference type="CDD" id="cd14014">
    <property type="entry name" value="STKc_PknB_like"/>
    <property type="match status" value="1"/>
</dbReference>
<feature type="compositionally biased region" description="Low complexity" evidence="8">
    <location>
        <begin position="291"/>
        <end position="300"/>
    </location>
</feature>
<dbReference type="InterPro" id="IPR011009">
    <property type="entry name" value="Kinase-like_dom_sf"/>
</dbReference>
<evidence type="ECO:0000256" key="9">
    <source>
        <dbReference type="SAM" id="Phobius"/>
    </source>
</evidence>
<keyword evidence="5" id="KW-0418">Kinase</keyword>
<evidence type="ECO:0000259" key="10">
    <source>
        <dbReference type="PROSITE" id="PS50011"/>
    </source>
</evidence>
<keyword evidence="3" id="KW-0808">Transferase</keyword>
<dbReference type="Gene3D" id="3.30.200.20">
    <property type="entry name" value="Phosphorylase Kinase, domain 1"/>
    <property type="match status" value="1"/>
</dbReference>
<keyword evidence="9" id="KW-0472">Membrane</keyword>
<dbReference type="Gene3D" id="1.10.510.10">
    <property type="entry name" value="Transferase(Phosphotransferase) domain 1"/>
    <property type="match status" value="1"/>
</dbReference>
<accession>A0ABP8XW19</accession>
<dbReference type="SMART" id="SM00220">
    <property type="entry name" value="S_TKc"/>
    <property type="match status" value="1"/>
</dbReference>
<feature type="compositionally biased region" description="Low complexity" evidence="8">
    <location>
        <begin position="317"/>
        <end position="327"/>
    </location>
</feature>
<dbReference type="InterPro" id="IPR008271">
    <property type="entry name" value="Ser/Thr_kinase_AS"/>
</dbReference>
<evidence type="ECO:0000256" key="6">
    <source>
        <dbReference type="ARBA" id="ARBA00022840"/>
    </source>
</evidence>
<feature type="region of interest" description="Disordered" evidence="8">
    <location>
        <begin position="289"/>
        <end position="416"/>
    </location>
</feature>
<dbReference type="RefSeq" id="WP_345501545.1">
    <property type="nucleotide sequence ID" value="NZ_BAABLO010000004.1"/>
</dbReference>
<dbReference type="PANTHER" id="PTHR43289">
    <property type="entry name" value="MITOGEN-ACTIVATED PROTEIN KINASE KINASE KINASE 20-RELATED"/>
    <property type="match status" value="1"/>
</dbReference>
<evidence type="ECO:0000256" key="5">
    <source>
        <dbReference type="ARBA" id="ARBA00022777"/>
    </source>
</evidence>
<keyword evidence="2" id="KW-0723">Serine/threonine-protein kinase</keyword>
<keyword evidence="12" id="KW-1185">Reference proteome</keyword>
<dbReference type="PROSITE" id="PS50011">
    <property type="entry name" value="PROTEIN_KINASE_DOM"/>
    <property type="match status" value="1"/>
</dbReference>
<evidence type="ECO:0000256" key="1">
    <source>
        <dbReference type="ARBA" id="ARBA00012513"/>
    </source>
</evidence>
<dbReference type="InterPro" id="IPR017441">
    <property type="entry name" value="Protein_kinase_ATP_BS"/>
</dbReference>
<comment type="caution">
    <text evidence="11">The sequence shown here is derived from an EMBL/GenBank/DDBJ whole genome shotgun (WGS) entry which is preliminary data.</text>
</comment>
<dbReference type="SUPFAM" id="SSF56112">
    <property type="entry name" value="Protein kinase-like (PK-like)"/>
    <property type="match status" value="1"/>
</dbReference>
<feature type="transmembrane region" description="Helical" evidence="9">
    <location>
        <begin position="422"/>
        <end position="443"/>
    </location>
</feature>
<evidence type="ECO:0000256" key="4">
    <source>
        <dbReference type="ARBA" id="ARBA00022741"/>
    </source>
</evidence>
<evidence type="ECO:0000256" key="8">
    <source>
        <dbReference type="SAM" id="MobiDB-lite"/>
    </source>
</evidence>
<feature type="binding site" evidence="7">
    <location>
        <position position="42"/>
    </location>
    <ligand>
        <name>ATP</name>
        <dbReference type="ChEBI" id="CHEBI:30616"/>
    </ligand>
</feature>
<dbReference type="EC" id="2.7.11.1" evidence="1"/>
<proteinExistence type="predicted"/>
<keyword evidence="6 7" id="KW-0067">ATP-binding</keyword>
<protein>
    <recommendedName>
        <fullName evidence="1">non-specific serine/threonine protein kinase</fullName>
        <ecNumber evidence="1">2.7.11.1</ecNumber>
    </recommendedName>
</protein>
<evidence type="ECO:0000256" key="3">
    <source>
        <dbReference type="ARBA" id="ARBA00022679"/>
    </source>
</evidence>
<dbReference type="PANTHER" id="PTHR43289:SF6">
    <property type="entry name" value="SERINE_THREONINE-PROTEIN KINASE NEKL-3"/>
    <property type="match status" value="1"/>
</dbReference>
<keyword evidence="9" id="KW-0812">Transmembrane</keyword>
<reference evidence="12" key="1">
    <citation type="journal article" date="2019" name="Int. J. Syst. Evol. Microbiol.">
        <title>The Global Catalogue of Microorganisms (GCM) 10K type strain sequencing project: providing services to taxonomists for standard genome sequencing and annotation.</title>
        <authorList>
            <consortium name="The Broad Institute Genomics Platform"/>
            <consortium name="The Broad Institute Genome Sequencing Center for Infectious Disease"/>
            <person name="Wu L."/>
            <person name="Ma J."/>
        </authorList>
    </citation>
    <scope>NUCLEOTIDE SEQUENCE [LARGE SCALE GENOMIC DNA]</scope>
    <source>
        <strain evidence="12">JCM 18961</strain>
    </source>
</reference>
<dbReference type="InterPro" id="IPR000719">
    <property type="entry name" value="Prot_kinase_dom"/>
</dbReference>
<dbReference type="PROSITE" id="PS00107">
    <property type="entry name" value="PROTEIN_KINASE_ATP"/>
    <property type="match status" value="1"/>
</dbReference>
<dbReference type="Pfam" id="PF00069">
    <property type="entry name" value="Pkinase"/>
    <property type="match status" value="1"/>
</dbReference>
<feature type="domain" description="Protein kinase" evidence="10">
    <location>
        <begin position="13"/>
        <end position="284"/>
    </location>
</feature>
<feature type="compositionally biased region" description="Acidic residues" evidence="8">
    <location>
        <begin position="370"/>
        <end position="391"/>
    </location>
</feature>
<evidence type="ECO:0000256" key="7">
    <source>
        <dbReference type="PROSITE-ProRule" id="PRU10141"/>
    </source>
</evidence>
<evidence type="ECO:0000256" key="2">
    <source>
        <dbReference type="ARBA" id="ARBA00022527"/>
    </source>
</evidence>
<dbReference type="PROSITE" id="PS00108">
    <property type="entry name" value="PROTEIN_KINASE_ST"/>
    <property type="match status" value="1"/>
</dbReference>
<keyword evidence="9" id="KW-1133">Transmembrane helix</keyword>
<sequence>MMEFSPGAEIAGYRIESVIGRGGMAVVYRAEDSRLGRKVALKLLAPVLAQNSHFQQRFIRESRLAASLDHPNIVPIYEAGESDGHLFIAMRYVPGSDLKAVLAQEQRLSPARLLRLFVQIGDALDAAHLLGLVHRDVKPGNILVSSVGEHSGHAHPDHVYLTDFGLTKRTSSLSGSLTDTGHFLGTVDYVSPEQIQGGPLSPATDTYAFGCVLYESLTGQLPFNRDDDAAVLWAHLVEMPPPVTAARPDLSPAVDDVVSRAMAKAPEDRYDTCSDLMRDLEQALDVPAEVSSLHSASSRPAARHRRTSGADSAALPEEAAGSLSPLEAAPPPPEDPEATRAWVSHPSLPPGAMDPPRWSGPVLDPTSAGSEDELAEDELAYDEAGPEDDPDYGAPAPEEYDEEQPRPGDDQPAAPRRGRRAWLLPAAAVALLVVAAAVAWFLVQSKRSSEPLATYSSSSQQSVVAVSVGYPQSWRAASGSNAFVLARRPDLAAVFTGQGGWGPARTIVRSTPDDAVGMYFTSLAAQVNPTQEQLQGWVSMNLTNSTVTGLGAPTPLTIGAHRGYELEGTLVDPGSPGSSLRALFDVVVLPQGTALMTFFGPPSRFDAQRPLFDRMRSSVRFTP</sequence>
<name>A0ABP8XW19_9MICO</name>
<evidence type="ECO:0000313" key="11">
    <source>
        <dbReference type="EMBL" id="GAA4715222.1"/>
    </source>
</evidence>
<gene>
    <name evidence="11" type="ORF">GCM10025782_09650</name>
</gene>
<keyword evidence="4 7" id="KW-0547">Nucleotide-binding</keyword>
<dbReference type="EMBL" id="BAABLO010000004">
    <property type="protein sequence ID" value="GAA4715222.1"/>
    <property type="molecule type" value="Genomic_DNA"/>
</dbReference>
<evidence type="ECO:0000313" key="12">
    <source>
        <dbReference type="Proteomes" id="UP001500556"/>
    </source>
</evidence>
<dbReference type="Proteomes" id="UP001500556">
    <property type="component" value="Unassembled WGS sequence"/>
</dbReference>
<organism evidence="11 12">
    <name type="scientific">Pedococcus ginsenosidimutans</name>
    <dbReference type="NCBI Taxonomy" id="490570"/>
    <lineage>
        <taxon>Bacteria</taxon>
        <taxon>Bacillati</taxon>
        <taxon>Actinomycetota</taxon>
        <taxon>Actinomycetes</taxon>
        <taxon>Micrococcales</taxon>
        <taxon>Intrasporangiaceae</taxon>
        <taxon>Pedococcus</taxon>
    </lineage>
</organism>